<feature type="binding site" evidence="12">
    <location>
        <position position="283"/>
    </location>
    <ligand>
        <name>Zn(2+)</name>
        <dbReference type="ChEBI" id="CHEBI:29105"/>
        <label>2</label>
        <note>catalytic</note>
    </ligand>
</feature>
<keyword evidence="9" id="KW-0325">Glycoprotein</keyword>
<evidence type="ECO:0000256" key="14">
    <source>
        <dbReference type="SAM" id="SignalP"/>
    </source>
</evidence>
<dbReference type="InterPro" id="IPR024079">
    <property type="entry name" value="MetalloPept_cat_dom_sf"/>
</dbReference>
<name>A0A540KCP6_MALBA</name>
<dbReference type="GO" id="GO:0006508">
    <property type="term" value="P:proteolysis"/>
    <property type="evidence" value="ECO:0007669"/>
    <property type="project" value="UniProtKB-KW"/>
</dbReference>
<keyword evidence="6 11" id="KW-0862">Zinc</keyword>
<feature type="binding site" evidence="12">
    <location>
        <position position="224"/>
    </location>
    <ligand>
        <name>Ca(2+)</name>
        <dbReference type="ChEBI" id="CHEBI:29108"/>
        <label>3</label>
    </ligand>
</feature>
<evidence type="ECO:0000313" key="16">
    <source>
        <dbReference type="EMBL" id="TQD72011.1"/>
    </source>
</evidence>
<feature type="binding site" evidence="11">
    <location>
        <position position="275"/>
    </location>
    <ligand>
        <name>Zn(2+)</name>
        <dbReference type="ChEBI" id="CHEBI:29105"/>
        <label>2</label>
        <note>catalytic</note>
    </ligand>
</feature>
<keyword evidence="17" id="KW-1185">Reference proteome</keyword>
<dbReference type="PROSITE" id="PS00546">
    <property type="entry name" value="CYSTEINE_SWITCH"/>
    <property type="match status" value="1"/>
</dbReference>
<evidence type="ECO:0000256" key="3">
    <source>
        <dbReference type="ARBA" id="ARBA00022723"/>
    </source>
</evidence>
<evidence type="ECO:0000256" key="11">
    <source>
        <dbReference type="PIRSR" id="PIRSR001191-2"/>
    </source>
</evidence>
<dbReference type="FunFam" id="3.40.390.10:FF:000018">
    <property type="entry name" value="Metalloendoproteinase 1"/>
    <property type="match status" value="1"/>
</dbReference>
<dbReference type="Pfam" id="PF00413">
    <property type="entry name" value="Peptidase_M10"/>
    <property type="match status" value="1"/>
</dbReference>
<feature type="signal peptide" evidence="14">
    <location>
        <begin position="1"/>
        <end position="27"/>
    </location>
</feature>
<dbReference type="GO" id="GO:0030198">
    <property type="term" value="P:extracellular matrix organization"/>
    <property type="evidence" value="ECO:0007669"/>
    <property type="project" value="TreeGrafter"/>
</dbReference>
<dbReference type="SUPFAM" id="SSF47090">
    <property type="entry name" value="PGBD-like"/>
    <property type="match status" value="1"/>
</dbReference>
<dbReference type="EMBL" id="VIEB01001462">
    <property type="protein sequence ID" value="TQD72011.1"/>
    <property type="molecule type" value="Genomic_DNA"/>
</dbReference>
<dbReference type="SMART" id="SM00235">
    <property type="entry name" value="ZnMc"/>
    <property type="match status" value="1"/>
</dbReference>
<feature type="binding site" evidence="12">
    <location>
        <position position="241"/>
    </location>
    <ligand>
        <name>Zn(2+)</name>
        <dbReference type="ChEBI" id="CHEBI:29105"/>
        <label>1</label>
    </ligand>
</feature>
<keyword evidence="4 14" id="KW-0732">Signal</keyword>
<keyword evidence="3 11" id="KW-0479">Metal-binding</keyword>
<dbReference type="PRINTS" id="PR00138">
    <property type="entry name" value="MATRIXIN"/>
</dbReference>
<dbReference type="AlphaFoldDB" id="A0A540KCP6"/>
<feature type="binding site" evidence="11">
    <location>
        <position position="269"/>
    </location>
    <ligand>
        <name>Zn(2+)</name>
        <dbReference type="ChEBI" id="CHEBI:29105"/>
        <label>2</label>
        <note>catalytic</note>
    </ligand>
</feature>
<evidence type="ECO:0000256" key="5">
    <source>
        <dbReference type="ARBA" id="ARBA00022801"/>
    </source>
</evidence>
<feature type="binding site" evidence="12">
    <location>
        <position position="246"/>
    </location>
    <ligand>
        <name>Ca(2+)</name>
        <dbReference type="ChEBI" id="CHEBI:29108"/>
        <label>3</label>
    </ligand>
</feature>
<feature type="active site" evidence="10">
    <location>
        <position position="266"/>
    </location>
</feature>
<evidence type="ECO:0000256" key="2">
    <source>
        <dbReference type="ARBA" id="ARBA00022670"/>
    </source>
</evidence>
<dbReference type="InterPro" id="IPR001818">
    <property type="entry name" value="Pept_M10_metallopeptidase"/>
</dbReference>
<dbReference type="SUPFAM" id="SSF55486">
    <property type="entry name" value="Metalloproteases ('zincins'), catalytic domain"/>
    <property type="match status" value="1"/>
</dbReference>
<evidence type="ECO:0000256" key="1">
    <source>
        <dbReference type="ARBA" id="ARBA00009614"/>
    </source>
</evidence>
<evidence type="ECO:0000259" key="15">
    <source>
        <dbReference type="SMART" id="SM00235"/>
    </source>
</evidence>
<proteinExistence type="inferred from homology"/>
<dbReference type="GO" id="GO:0004222">
    <property type="term" value="F:metalloendopeptidase activity"/>
    <property type="evidence" value="ECO:0007669"/>
    <property type="project" value="InterPro"/>
</dbReference>
<evidence type="ECO:0000256" key="6">
    <source>
        <dbReference type="ARBA" id="ARBA00022833"/>
    </source>
</evidence>
<evidence type="ECO:0000256" key="8">
    <source>
        <dbReference type="ARBA" id="ARBA00023145"/>
    </source>
</evidence>
<dbReference type="Gene3D" id="3.40.390.10">
    <property type="entry name" value="Collagenase (Catalytic Domain)"/>
    <property type="match status" value="1"/>
</dbReference>
<dbReference type="Proteomes" id="UP000315295">
    <property type="component" value="Unassembled WGS sequence"/>
</dbReference>
<evidence type="ECO:0000256" key="7">
    <source>
        <dbReference type="ARBA" id="ARBA00023049"/>
    </source>
</evidence>
<feature type="chain" id="PRO_5021768268" description="Peptidase metallopeptidase domain-containing protein" evidence="14">
    <location>
        <begin position="28"/>
        <end position="309"/>
    </location>
</feature>
<dbReference type="PIRSF" id="PIRSF001191">
    <property type="entry name" value="Peptidase_M10A_matrix"/>
    <property type="match status" value="1"/>
</dbReference>
<feature type="binding site" description="in inhibited form" evidence="12">
    <location>
        <position position="114"/>
    </location>
    <ligand>
        <name>Zn(2+)</name>
        <dbReference type="ChEBI" id="CHEBI:29105"/>
        <label>2</label>
        <note>catalytic</note>
    </ligand>
</feature>
<comment type="cofactor">
    <cofactor evidence="12">
        <name>Zn(2+)</name>
        <dbReference type="ChEBI" id="CHEBI:29105"/>
    </cofactor>
    <text evidence="12">Binds 2 Zn(2+) ions per subunit.</text>
</comment>
<feature type="domain" description="Peptidase metallopeptidase" evidence="15">
    <location>
        <begin position="154"/>
        <end position="309"/>
    </location>
</feature>
<dbReference type="PANTHER" id="PTHR10201">
    <property type="entry name" value="MATRIX METALLOPROTEINASE"/>
    <property type="match status" value="1"/>
</dbReference>
<dbReference type="InterPro" id="IPR021190">
    <property type="entry name" value="Pept_M10A"/>
</dbReference>
<dbReference type="CDD" id="cd04278">
    <property type="entry name" value="ZnMc_MMP"/>
    <property type="match status" value="1"/>
</dbReference>
<keyword evidence="12" id="KW-0106">Calcium</keyword>
<evidence type="ECO:0000256" key="9">
    <source>
        <dbReference type="ARBA" id="ARBA00023180"/>
    </source>
</evidence>
<feature type="binding site" evidence="11">
    <location>
        <position position="265"/>
    </location>
    <ligand>
        <name>Zn(2+)</name>
        <dbReference type="ChEBI" id="CHEBI:29105"/>
        <label>2</label>
        <note>catalytic</note>
    </ligand>
</feature>
<comment type="caution">
    <text evidence="16">The sequence shown here is derived from an EMBL/GenBank/DDBJ whole genome shotgun (WGS) entry which is preliminary data.</text>
</comment>
<dbReference type="InterPro" id="IPR036365">
    <property type="entry name" value="PGBD-like_sf"/>
</dbReference>
<feature type="binding site" evidence="12">
    <location>
        <position position="218"/>
    </location>
    <ligand>
        <name>Zn(2+)</name>
        <dbReference type="ChEBI" id="CHEBI:29105"/>
        <label>1</label>
    </ligand>
</feature>
<feature type="short sequence motif" description="Cysteine switch" evidence="13">
    <location>
        <begin position="112"/>
        <end position="146"/>
    </location>
</feature>
<comment type="cofactor">
    <cofactor evidence="12">
        <name>Ca(2+)</name>
        <dbReference type="ChEBI" id="CHEBI:29108"/>
    </cofactor>
    <text evidence="12">Can bind about 5 Ca(2+) ions per subunit.</text>
</comment>
<dbReference type="Pfam" id="PF01471">
    <property type="entry name" value="PG_binding_1"/>
    <property type="match status" value="1"/>
</dbReference>
<evidence type="ECO:0000256" key="12">
    <source>
        <dbReference type="PIRSR" id="PIRSR621190-2"/>
    </source>
</evidence>
<feature type="binding site" evidence="12">
    <location>
        <position position="246"/>
    </location>
    <ligand>
        <name>Ca(2+)</name>
        <dbReference type="ChEBI" id="CHEBI:29108"/>
        <label>1</label>
    </ligand>
</feature>
<feature type="binding site" evidence="12">
    <location>
        <position position="216"/>
    </location>
    <ligand>
        <name>Zn(2+)</name>
        <dbReference type="ChEBI" id="CHEBI:29105"/>
        <label>1</label>
    </ligand>
</feature>
<organism evidence="16 17">
    <name type="scientific">Malus baccata</name>
    <name type="common">Siberian crab apple</name>
    <name type="synonym">Pyrus baccata</name>
    <dbReference type="NCBI Taxonomy" id="106549"/>
    <lineage>
        <taxon>Eukaryota</taxon>
        <taxon>Viridiplantae</taxon>
        <taxon>Streptophyta</taxon>
        <taxon>Embryophyta</taxon>
        <taxon>Tracheophyta</taxon>
        <taxon>Spermatophyta</taxon>
        <taxon>Magnoliopsida</taxon>
        <taxon>eudicotyledons</taxon>
        <taxon>Gunneridae</taxon>
        <taxon>Pentapetalae</taxon>
        <taxon>rosids</taxon>
        <taxon>fabids</taxon>
        <taxon>Rosales</taxon>
        <taxon>Rosaceae</taxon>
        <taxon>Amygdaloideae</taxon>
        <taxon>Maleae</taxon>
        <taxon>Malus</taxon>
    </lineage>
</organism>
<feature type="binding site" evidence="12">
    <location>
        <position position="243"/>
    </location>
    <ligand>
        <name>Ca(2+)</name>
        <dbReference type="ChEBI" id="CHEBI:29108"/>
        <label>3</label>
    </ligand>
</feature>
<evidence type="ECO:0000256" key="10">
    <source>
        <dbReference type="PIRSR" id="PIRSR001191-1"/>
    </source>
</evidence>
<reference evidence="16 17" key="1">
    <citation type="journal article" date="2019" name="G3 (Bethesda)">
        <title>Sequencing of a Wild Apple (Malus baccata) Genome Unravels the Differences Between Cultivated and Wild Apple Species Regarding Disease Resistance and Cold Tolerance.</title>
        <authorList>
            <person name="Chen X."/>
        </authorList>
    </citation>
    <scope>NUCLEOTIDE SEQUENCE [LARGE SCALE GENOMIC DNA]</scope>
    <source>
        <strain evidence="17">cv. Shandingzi</strain>
        <tissue evidence="16">Leaves</tissue>
    </source>
</reference>
<dbReference type="GO" id="GO:0030574">
    <property type="term" value="P:collagen catabolic process"/>
    <property type="evidence" value="ECO:0007669"/>
    <property type="project" value="TreeGrafter"/>
</dbReference>
<dbReference type="GO" id="GO:0031012">
    <property type="term" value="C:extracellular matrix"/>
    <property type="evidence" value="ECO:0007669"/>
    <property type="project" value="InterPro"/>
</dbReference>
<evidence type="ECO:0000313" key="17">
    <source>
        <dbReference type="Proteomes" id="UP000315295"/>
    </source>
</evidence>
<sequence length="309" mass="33926">MASKCTLSLFTITFLFVLLSLFSHATSSETHNKNTSPFEFLNHLKGCHKGDKVQGIQDLKKYLEKFGYLNGHSDNDDFDDILESAIKTYQLNYHLKATGTLDAKTVSKMMMPRCGVPDIINGTTSMRSGKKRHPHHHSGHGSPHTVAHYSFFPENPKWPSSKYHLTYAFDQTTPTEARDAVARAFATWAGNTHFSFSQSQTYENADLTISFASGDHGDGNPFDGRGGTLAHAFAPTNGRFHYDADEPWAVGAVEGAYDLETVALHEIGHLLGLGHSSVEGAVMSSTVRTGFAQSLHADDIQGIKALYNT</sequence>
<dbReference type="STRING" id="106549.A0A540KCP6"/>
<accession>A0A540KCP6</accession>
<dbReference type="InterPro" id="IPR021158">
    <property type="entry name" value="Pept_M10A_Zn_BS"/>
</dbReference>
<keyword evidence="8" id="KW-0865">Zymogen</keyword>
<protein>
    <recommendedName>
        <fullName evidence="15">Peptidase metallopeptidase domain-containing protein</fullName>
    </recommendedName>
</protein>
<feature type="binding site" evidence="12">
    <location>
        <position position="223"/>
    </location>
    <ligand>
        <name>Ca(2+)</name>
        <dbReference type="ChEBI" id="CHEBI:29108"/>
        <label>3</label>
    </ligand>
</feature>
<keyword evidence="5" id="KW-0378">Hydrolase</keyword>
<dbReference type="InterPro" id="IPR033739">
    <property type="entry name" value="M10A_MMP"/>
</dbReference>
<evidence type="ECO:0000256" key="4">
    <source>
        <dbReference type="ARBA" id="ARBA00022729"/>
    </source>
</evidence>
<keyword evidence="2" id="KW-0645">Protease</keyword>
<gene>
    <name evidence="16" type="ORF">C1H46_042454</name>
</gene>
<keyword evidence="7" id="KW-0482">Metalloprotease</keyword>
<feature type="binding site" evidence="12">
    <location>
        <position position="231"/>
    </location>
    <ligand>
        <name>Zn(2+)</name>
        <dbReference type="ChEBI" id="CHEBI:29105"/>
        <label>1</label>
    </ligand>
</feature>
<dbReference type="PANTHER" id="PTHR10201:SF213">
    <property type="entry name" value="METALLOENDOPROTEINASE 2-MMP-LIKE"/>
    <property type="match status" value="1"/>
</dbReference>
<dbReference type="GO" id="GO:0008270">
    <property type="term" value="F:zinc ion binding"/>
    <property type="evidence" value="ECO:0007669"/>
    <property type="project" value="InterPro"/>
</dbReference>
<feature type="binding site" evidence="12">
    <location>
        <position position="206"/>
    </location>
    <ligand>
        <name>Ca(2+)</name>
        <dbReference type="ChEBI" id="CHEBI:29108"/>
        <label>2</label>
    </ligand>
</feature>
<dbReference type="InterPro" id="IPR006026">
    <property type="entry name" value="Peptidase_Metallo"/>
</dbReference>
<evidence type="ECO:0000256" key="13">
    <source>
        <dbReference type="PIRSR" id="PIRSR621190-5"/>
    </source>
</evidence>
<dbReference type="InterPro" id="IPR002477">
    <property type="entry name" value="Peptidoglycan-bd-like"/>
</dbReference>
<comment type="similarity">
    <text evidence="1">Belongs to the peptidase M10A family. Matrix metalloproteinases (MMPs) subfamily.</text>
</comment>